<dbReference type="AlphaFoldDB" id="A0A124C3P2"/>
<feature type="transmembrane region" description="Helical" evidence="2">
    <location>
        <begin position="26"/>
        <end position="49"/>
    </location>
</feature>
<feature type="compositionally biased region" description="Low complexity" evidence="1">
    <location>
        <begin position="1"/>
        <end position="11"/>
    </location>
</feature>
<evidence type="ECO:0008006" key="5">
    <source>
        <dbReference type="Google" id="ProtNLM"/>
    </source>
</evidence>
<dbReference type="EMBL" id="BCMM01000008">
    <property type="protein sequence ID" value="GAQ61908.1"/>
    <property type="molecule type" value="Genomic_DNA"/>
</dbReference>
<evidence type="ECO:0000313" key="4">
    <source>
        <dbReference type="Proteomes" id="UP000067448"/>
    </source>
</evidence>
<accession>A0A124C3P2</accession>
<comment type="caution">
    <text evidence="3">The sequence shown here is derived from an EMBL/GenBank/DDBJ whole genome shotgun (WGS) entry which is preliminary data.</text>
</comment>
<gene>
    <name evidence="3" type="ORF">SsS58_02262</name>
</gene>
<proteinExistence type="predicted"/>
<keyword evidence="2" id="KW-0812">Transmembrane</keyword>
<evidence type="ECO:0000256" key="2">
    <source>
        <dbReference type="SAM" id="Phobius"/>
    </source>
</evidence>
<reference evidence="4" key="3">
    <citation type="submission" date="2016-02" db="EMBL/GenBank/DDBJ databases">
        <title>Draft genome of pathogenic Streptomyces sp. in Japan.</title>
        <authorList>
            <person name="Tomihama T."/>
            <person name="Ikenaga M."/>
            <person name="Sakai M."/>
            <person name="Okubo T."/>
            <person name="Ikeda S."/>
        </authorList>
    </citation>
    <scope>NUCLEOTIDE SEQUENCE [LARGE SCALE GENOMIC DNA]</scope>
    <source>
        <strain evidence="4">S58</strain>
    </source>
</reference>
<keyword evidence="2" id="KW-0472">Membrane</keyword>
<feature type="region of interest" description="Disordered" evidence="1">
    <location>
        <begin position="51"/>
        <end position="86"/>
    </location>
</feature>
<protein>
    <recommendedName>
        <fullName evidence="5">DUF732 domain-containing protein</fullName>
    </recommendedName>
</protein>
<keyword evidence="2" id="KW-1133">Transmembrane helix</keyword>
<dbReference type="RefSeq" id="WP_234385591.1">
    <property type="nucleotide sequence ID" value="NZ_BCMM01000008.1"/>
</dbReference>
<name>A0A124C3P2_STRSC</name>
<feature type="region of interest" description="Disordered" evidence="1">
    <location>
        <begin position="1"/>
        <end position="25"/>
    </location>
</feature>
<reference evidence="3 4" key="2">
    <citation type="journal article" date="2016" name="Genome Announc.">
        <title>Draft Genome Sequences of Streptomyces scabiei S58, Streptomyces turgidiscabies T45, and Streptomyces acidiscabies a10, the Pathogens of Potato Common Scab, Isolated in Japan.</title>
        <authorList>
            <person name="Tomihama T."/>
            <person name="Nishi Y."/>
            <person name="Sakai M."/>
            <person name="Ikenaga M."/>
            <person name="Okubo T."/>
            <person name="Ikeda S."/>
        </authorList>
    </citation>
    <scope>NUCLEOTIDE SEQUENCE [LARGE SCALE GENOMIC DNA]</scope>
    <source>
        <strain evidence="3 4">S58</strain>
    </source>
</reference>
<sequence>MSHQPHPQQPAWGPPPRQPKKKTHPAALAGIGCLGVIFMVTVVSALTSLTASDNDDKSDTSAPVKSSAPELTDEQRASIRADAGLPPTPKAADWAAYIKALDAIDPDIVHGKEDKAVSRGINTCSGFKRYPDDRTKQVKFTAQRFTSPTRPEGRDTATAEKILDTAHRYICPDY</sequence>
<evidence type="ECO:0000256" key="1">
    <source>
        <dbReference type="SAM" id="MobiDB-lite"/>
    </source>
</evidence>
<dbReference type="Proteomes" id="UP000067448">
    <property type="component" value="Unassembled WGS sequence"/>
</dbReference>
<evidence type="ECO:0000313" key="3">
    <source>
        <dbReference type="EMBL" id="GAQ61908.1"/>
    </source>
</evidence>
<organism evidence="3 4">
    <name type="scientific">Streptomyces scabiei</name>
    <dbReference type="NCBI Taxonomy" id="1930"/>
    <lineage>
        <taxon>Bacteria</taxon>
        <taxon>Bacillati</taxon>
        <taxon>Actinomycetota</taxon>
        <taxon>Actinomycetes</taxon>
        <taxon>Kitasatosporales</taxon>
        <taxon>Streptomycetaceae</taxon>
        <taxon>Streptomyces</taxon>
    </lineage>
</organism>
<reference evidence="4" key="1">
    <citation type="submission" date="2015-11" db="EMBL/GenBank/DDBJ databases">
        <authorList>
            <consortium name="Cross-ministerial Strategic Innovation Promotion Program (SIP) consortium"/>
            <person name="Tomihama T."/>
            <person name="Ikenaga M."/>
            <person name="Sakai M."/>
            <person name="Okubo T."/>
            <person name="Ikeda S."/>
        </authorList>
    </citation>
    <scope>NUCLEOTIDE SEQUENCE [LARGE SCALE GENOMIC DNA]</scope>
    <source>
        <strain evidence="4">S58</strain>
    </source>
</reference>